<feature type="region of interest" description="Disordered" evidence="1">
    <location>
        <begin position="1"/>
        <end position="46"/>
    </location>
</feature>
<dbReference type="Proteomes" id="UP000799777">
    <property type="component" value="Unassembled WGS sequence"/>
</dbReference>
<organism evidence="2 3">
    <name type="scientific">Setomelanomma holmii</name>
    <dbReference type="NCBI Taxonomy" id="210430"/>
    <lineage>
        <taxon>Eukaryota</taxon>
        <taxon>Fungi</taxon>
        <taxon>Dikarya</taxon>
        <taxon>Ascomycota</taxon>
        <taxon>Pezizomycotina</taxon>
        <taxon>Dothideomycetes</taxon>
        <taxon>Pleosporomycetidae</taxon>
        <taxon>Pleosporales</taxon>
        <taxon>Pleosporineae</taxon>
        <taxon>Phaeosphaeriaceae</taxon>
        <taxon>Setomelanomma</taxon>
    </lineage>
</organism>
<accession>A0A9P4LSS9</accession>
<evidence type="ECO:0000313" key="2">
    <source>
        <dbReference type="EMBL" id="KAF2036753.1"/>
    </source>
</evidence>
<proteinExistence type="predicted"/>
<sequence length="400" mass="44401">MPLYHNIPDRPLPSPSMEVPQPLPQQKSADNASSSTTTNPSKVLGPGRSCPCNACQSLLAANASISELEANCWFVNFRAQNVQRKEQKEGDVTPRSLKARQAEAQLAQLESDWAAKKAAYAQAAPIAPQKELKQERITPRKERRRQLLARKEQLEAEWASNGVADATKAQNAKVAAEINARRRAPMPSREVPPMSTPNPTAAQRAAEWVAKTMRVPAETKRPSSPSSTAAQRSKSPEPVQPSSAKLLPAEPIKAGYSKSQCSPTGSSSTTTEPQTADPLTALLESALGHSIAVERAYWRVRLGQRVQNLAYEMRLRECEIKKLLRVKRGCSVNEYERMWRDERARVRSILGFGEVLGKAEVFEVGEMEFHEMYFGEGEVWEVVEVDEELGRWELVSKADC</sequence>
<reference evidence="2" key="1">
    <citation type="journal article" date="2020" name="Stud. Mycol.">
        <title>101 Dothideomycetes genomes: a test case for predicting lifestyles and emergence of pathogens.</title>
        <authorList>
            <person name="Haridas S."/>
            <person name="Albert R."/>
            <person name="Binder M."/>
            <person name="Bloem J."/>
            <person name="Labutti K."/>
            <person name="Salamov A."/>
            <person name="Andreopoulos B."/>
            <person name="Baker S."/>
            <person name="Barry K."/>
            <person name="Bills G."/>
            <person name="Bluhm B."/>
            <person name="Cannon C."/>
            <person name="Castanera R."/>
            <person name="Culley D."/>
            <person name="Daum C."/>
            <person name="Ezra D."/>
            <person name="Gonzalez J."/>
            <person name="Henrissat B."/>
            <person name="Kuo A."/>
            <person name="Liang C."/>
            <person name="Lipzen A."/>
            <person name="Lutzoni F."/>
            <person name="Magnuson J."/>
            <person name="Mondo S."/>
            <person name="Nolan M."/>
            <person name="Ohm R."/>
            <person name="Pangilinan J."/>
            <person name="Park H.-J."/>
            <person name="Ramirez L."/>
            <person name="Alfaro M."/>
            <person name="Sun H."/>
            <person name="Tritt A."/>
            <person name="Yoshinaga Y."/>
            <person name="Zwiers L.-H."/>
            <person name="Turgeon B."/>
            <person name="Goodwin S."/>
            <person name="Spatafora J."/>
            <person name="Crous P."/>
            <person name="Grigoriev I."/>
        </authorList>
    </citation>
    <scope>NUCLEOTIDE SEQUENCE</scope>
    <source>
        <strain evidence="2">CBS 110217</strain>
    </source>
</reference>
<dbReference type="EMBL" id="ML978154">
    <property type="protein sequence ID" value="KAF2036753.1"/>
    <property type="molecule type" value="Genomic_DNA"/>
</dbReference>
<feature type="region of interest" description="Disordered" evidence="1">
    <location>
        <begin position="255"/>
        <end position="274"/>
    </location>
</feature>
<gene>
    <name evidence="2" type="ORF">EK21DRAFT_106065</name>
</gene>
<feature type="compositionally biased region" description="Polar residues" evidence="1">
    <location>
        <begin position="222"/>
        <end position="233"/>
    </location>
</feature>
<feature type="region of interest" description="Disordered" evidence="1">
    <location>
        <begin position="168"/>
        <end position="245"/>
    </location>
</feature>
<evidence type="ECO:0000313" key="3">
    <source>
        <dbReference type="Proteomes" id="UP000799777"/>
    </source>
</evidence>
<dbReference type="AlphaFoldDB" id="A0A9P4LSS9"/>
<protein>
    <submittedName>
        <fullName evidence="2">Uncharacterized protein</fullName>
    </submittedName>
</protein>
<feature type="compositionally biased region" description="Low complexity" evidence="1">
    <location>
        <begin position="257"/>
        <end position="274"/>
    </location>
</feature>
<comment type="caution">
    <text evidence="2">The sequence shown here is derived from an EMBL/GenBank/DDBJ whole genome shotgun (WGS) entry which is preliminary data.</text>
</comment>
<evidence type="ECO:0000256" key="1">
    <source>
        <dbReference type="SAM" id="MobiDB-lite"/>
    </source>
</evidence>
<keyword evidence="3" id="KW-1185">Reference proteome</keyword>
<name>A0A9P4LSS9_9PLEO</name>